<protein>
    <recommendedName>
        <fullName evidence="5">ARM repeat-containing protein</fullName>
    </recommendedName>
</protein>
<evidence type="ECO:0000256" key="1">
    <source>
        <dbReference type="ARBA" id="ARBA00034736"/>
    </source>
</evidence>
<dbReference type="PANTHER" id="PTHR32226:SF2">
    <property type="entry name" value="TELO2-INTERACTING PROTEIN 2"/>
    <property type="match status" value="1"/>
</dbReference>
<dbReference type="SUPFAM" id="SSF48371">
    <property type="entry name" value="ARM repeat"/>
    <property type="match status" value="1"/>
</dbReference>
<sequence length="436" mass="48388">MDPQLDHHHKIQWLLDRLTVPPEFARYDAIEEADTIAQLDEWKIRACDVLHELKKQLEEDGGMKLCVEEQGQVIAKVVAFENEEPWAPEPATKLSSDILAHFPDPSIPLLEHILATHVKPLFQSTPHPLLNASTGRTLPRPAGGPGARQDHYEGQEWKHHPGAAALVAWCVRHIPRDAYERVWPLVVPPLMTLLDDYEAPHKLRGLRVLAAFLARVPPALLRRTGLDALLFSSMKTTLTHLHNPATPALVRAAVPLALNLTELTTTPGSAARFNQLCSLLGESIVGGIWLYAPNDRETVEASLEVLPDVVRALRLGSVRYLKAMVPQLTHPLLADSFELAPFSTKHRVLALRALQTVVRVCAPRMHRWKEAILEGVAKCWVVLWESDSVPEDDAVELKKSLQQTAKELAAACPSVLTDEYPQFLAADAPIFSGLFG</sequence>
<dbReference type="GeneID" id="19303551"/>
<name>S7QJ52_GLOTA</name>
<dbReference type="GO" id="GO:0110078">
    <property type="term" value="C:TTT Hsp90 cochaperone complex"/>
    <property type="evidence" value="ECO:0007669"/>
    <property type="project" value="InterPro"/>
</dbReference>
<dbReference type="STRING" id="670483.S7QJ52"/>
<dbReference type="GO" id="GO:0005829">
    <property type="term" value="C:cytosol"/>
    <property type="evidence" value="ECO:0007669"/>
    <property type="project" value="TreeGrafter"/>
</dbReference>
<dbReference type="Proteomes" id="UP000030669">
    <property type="component" value="Unassembled WGS sequence"/>
</dbReference>
<dbReference type="InterPro" id="IPR018870">
    <property type="entry name" value="Tti2"/>
</dbReference>
<reference evidence="3 4" key="1">
    <citation type="journal article" date="2012" name="Science">
        <title>The Paleozoic origin of enzymatic lignin decomposition reconstructed from 31 fungal genomes.</title>
        <authorList>
            <person name="Floudas D."/>
            <person name="Binder M."/>
            <person name="Riley R."/>
            <person name="Barry K."/>
            <person name="Blanchette R.A."/>
            <person name="Henrissat B."/>
            <person name="Martinez A.T."/>
            <person name="Otillar R."/>
            <person name="Spatafora J.W."/>
            <person name="Yadav J.S."/>
            <person name="Aerts A."/>
            <person name="Benoit I."/>
            <person name="Boyd A."/>
            <person name="Carlson A."/>
            <person name="Copeland A."/>
            <person name="Coutinho P.M."/>
            <person name="de Vries R.P."/>
            <person name="Ferreira P."/>
            <person name="Findley K."/>
            <person name="Foster B."/>
            <person name="Gaskell J."/>
            <person name="Glotzer D."/>
            <person name="Gorecki P."/>
            <person name="Heitman J."/>
            <person name="Hesse C."/>
            <person name="Hori C."/>
            <person name="Igarashi K."/>
            <person name="Jurgens J.A."/>
            <person name="Kallen N."/>
            <person name="Kersten P."/>
            <person name="Kohler A."/>
            <person name="Kuees U."/>
            <person name="Kumar T.K.A."/>
            <person name="Kuo A."/>
            <person name="LaButti K."/>
            <person name="Larrondo L.F."/>
            <person name="Lindquist E."/>
            <person name="Ling A."/>
            <person name="Lombard V."/>
            <person name="Lucas S."/>
            <person name="Lundell T."/>
            <person name="Martin R."/>
            <person name="McLaughlin D.J."/>
            <person name="Morgenstern I."/>
            <person name="Morin E."/>
            <person name="Murat C."/>
            <person name="Nagy L.G."/>
            <person name="Nolan M."/>
            <person name="Ohm R.A."/>
            <person name="Patyshakuliyeva A."/>
            <person name="Rokas A."/>
            <person name="Ruiz-Duenas F.J."/>
            <person name="Sabat G."/>
            <person name="Salamov A."/>
            <person name="Samejima M."/>
            <person name="Schmutz J."/>
            <person name="Slot J.C."/>
            <person name="St John F."/>
            <person name="Stenlid J."/>
            <person name="Sun H."/>
            <person name="Sun S."/>
            <person name="Syed K."/>
            <person name="Tsang A."/>
            <person name="Wiebenga A."/>
            <person name="Young D."/>
            <person name="Pisabarro A."/>
            <person name="Eastwood D.C."/>
            <person name="Martin F."/>
            <person name="Cullen D."/>
            <person name="Grigoriev I.V."/>
            <person name="Hibbett D.S."/>
        </authorList>
    </citation>
    <scope>NUCLEOTIDE SEQUENCE [LARGE SCALE GENOMIC DNA]</scope>
    <source>
        <strain evidence="3 4">ATCC 11539</strain>
    </source>
</reference>
<dbReference type="OrthoDB" id="6417021at2759"/>
<dbReference type="eggNOG" id="ENOG502S3SJ">
    <property type="taxonomic scope" value="Eukaryota"/>
</dbReference>
<accession>S7QJ52</accession>
<dbReference type="KEGG" id="gtr:GLOTRDRAFT_136502"/>
<dbReference type="AlphaFoldDB" id="S7QJ52"/>
<dbReference type="Pfam" id="PF10521">
    <property type="entry name" value="Tti2"/>
    <property type="match status" value="1"/>
</dbReference>
<dbReference type="InterPro" id="IPR011989">
    <property type="entry name" value="ARM-like"/>
</dbReference>
<dbReference type="Gene3D" id="1.25.10.10">
    <property type="entry name" value="Leucine-rich Repeat Variant"/>
    <property type="match status" value="1"/>
</dbReference>
<organism evidence="3 4">
    <name type="scientific">Gloeophyllum trabeum (strain ATCC 11539 / FP-39264 / Madison 617)</name>
    <name type="common">Brown rot fungus</name>
    <dbReference type="NCBI Taxonomy" id="670483"/>
    <lineage>
        <taxon>Eukaryota</taxon>
        <taxon>Fungi</taxon>
        <taxon>Dikarya</taxon>
        <taxon>Basidiomycota</taxon>
        <taxon>Agaricomycotina</taxon>
        <taxon>Agaricomycetes</taxon>
        <taxon>Gloeophyllales</taxon>
        <taxon>Gloeophyllaceae</taxon>
        <taxon>Gloeophyllum</taxon>
    </lineage>
</organism>
<dbReference type="RefSeq" id="XP_007862608.1">
    <property type="nucleotide sequence ID" value="XM_007864417.1"/>
</dbReference>
<feature type="region of interest" description="Disordered" evidence="2">
    <location>
        <begin position="130"/>
        <end position="152"/>
    </location>
</feature>
<proteinExistence type="inferred from homology"/>
<keyword evidence="4" id="KW-1185">Reference proteome</keyword>
<dbReference type="OMA" id="PMASQDY"/>
<evidence type="ECO:0000313" key="3">
    <source>
        <dbReference type="EMBL" id="EPQ59691.1"/>
    </source>
</evidence>
<dbReference type="HOGENOM" id="CLU_046584_0_0_1"/>
<dbReference type="EMBL" id="KB469297">
    <property type="protein sequence ID" value="EPQ59691.1"/>
    <property type="molecule type" value="Genomic_DNA"/>
</dbReference>
<gene>
    <name evidence="3" type="ORF">GLOTRDRAFT_136502</name>
</gene>
<dbReference type="InterPro" id="IPR016024">
    <property type="entry name" value="ARM-type_fold"/>
</dbReference>
<evidence type="ECO:0000256" key="2">
    <source>
        <dbReference type="SAM" id="MobiDB-lite"/>
    </source>
</evidence>
<comment type="similarity">
    <text evidence="1">Belongs to the TTI2 family.</text>
</comment>
<evidence type="ECO:0008006" key="5">
    <source>
        <dbReference type="Google" id="ProtNLM"/>
    </source>
</evidence>
<dbReference type="GO" id="GO:0005634">
    <property type="term" value="C:nucleus"/>
    <property type="evidence" value="ECO:0007669"/>
    <property type="project" value="TreeGrafter"/>
</dbReference>
<evidence type="ECO:0000313" key="4">
    <source>
        <dbReference type="Proteomes" id="UP000030669"/>
    </source>
</evidence>
<dbReference type="PANTHER" id="PTHR32226">
    <property type="entry name" value="TELO2-INTERACTING PROTEIN 2"/>
    <property type="match status" value="1"/>
</dbReference>